<feature type="signal peptide" evidence="1">
    <location>
        <begin position="1"/>
        <end position="36"/>
    </location>
</feature>
<evidence type="ECO:0008006" key="4">
    <source>
        <dbReference type="Google" id="ProtNLM"/>
    </source>
</evidence>
<name>A0ABN3CXV5_9ACTN</name>
<evidence type="ECO:0000313" key="3">
    <source>
        <dbReference type="Proteomes" id="UP001499843"/>
    </source>
</evidence>
<sequence length="86" mass="8729">MIVRIRIEEAVVPTFPLKIAAVVTGLVLLAPAPAHAVVDPSKAAVLESVQKMDPLMMATCTTGTVADPAGAVAVPVEVPLVGCLSV</sequence>
<proteinExistence type="predicted"/>
<keyword evidence="1" id="KW-0732">Signal</keyword>
<dbReference type="Proteomes" id="UP001499843">
    <property type="component" value="Unassembled WGS sequence"/>
</dbReference>
<reference evidence="2 3" key="1">
    <citation type="journal article" date="2019" name="Int. J. Syst. Evol. Microbiol.">
        <title>The Global Catalogue of Microorganisms (GCM) 10K type strain sequencing project: providing services to taxonomists for standard genome sequencing and annotation.</title>
        <authorList>
            <consortium name="The Broad Institute Genomics Platform"/>
            <consortium name="The Broad Institute Genome Sequencing Center for Infectious Disease"/>
            <person name="Wu L."/>
            <person name="Ma J."/>
        </authorList>
    </citation>
    <scope>NUCLEOTIDE SEQUENCE [LARGE SCALE GENOMIC DNA]</scope>
    <source>
        <strain evidence="2 3">JCM 16114</strain>
    </source>
</reference>
<comment type="caution">
    <text evidence="2">The sequence shown here is derived from an EMBL/GenBank/DDBJ whole genome shotgun (WGS) entry which is preliminary data.</text>
</comment>
<protein>
    <recommendedName>
        <fullName evidence="4">Secreted protein</fullName>
    </recommendedName>
</protein>
<organism evidence="2 3">
    <name type="scientific">Nonomuraea monospora</name>
    <dbReference type="NCBI Taxonomy" id="568818"/>
    <lineage>
        <taxon>Bacteria</taxon>
        <taxon>Bacillati</taxon>
        <taxon>Actinomycetota</taxon>
        <taxon>Actinomycetes</taxon>
        <taxon>Streptosporangiales</taxon>
        <taxon>Streptosporangiaceae</taxon>
        <taxon>Nonomuraea</taxon>
    </lineage>
</organism>
<dbReference type="EMBL" id="BAAAQX010000040">
    <property type="protein sequence ID" value="GAA2214356.1"/>
    <property type="molecule type" value="Genomic_DNA"/>
</dbReference>
<gene>
    <name evidence="2" type="ORF">GCM10009850_098210</name>
</gene>
<feature type="chain" id="PRO_5046884371" description="Secreted protein" evidence="1">
    <location>
        <begin position="37"/>
        <end position="86"/>
    </location>
</feature>
<accession>A0ABN3CXV5</accession>
<evidence type="ECO:0000256" key="1">
    <source>
        <dbReference type="SAM" id="SignalP"/>
    </source>
</evidence>
<keyword evidence="3" id="KW-1185">Reference proteome</keyword>
<evidence type="ECO:0000313" key="2">
    <source>
        <dbReference type="EMBL" id="GAA2214356.1"/>
    </source>
</evidence>